<gene>
    <name evidence="1" type="ORF">EZS27_021534</name>
</gene>
<name>A0A5J4R6Q9_9ZZZZ</name>
<accession>A0A5J4R6Q9</accession>
<dbReference type="EMBL" id="SNRY01001610">
    <property type="protein sequence ID" value="KAA6329686.1"/>
    <property type="molecule type" value="Genomic_DNA"/>
</dbReference>
<proteinExistence type="predicted"/>
<organism evidence="1">
    <name type="scientific">termite gut metagenome</name>
    <dbReference type="NCBI Taxonomy" id="433724"/>
    <lineage>
        <taxon>unclassified sequences</taxon>
        <taxon>metagenomes</taxon>
        <taxon>organismal metagenomes</taxon>
    </lineage>
</organism>
<protein>
    <submittedName>
        <fullName evidence="1">Uncharacterized protein</fullName>
    </submittedName>
</protein>
<evidence type="ECO:0000313" key="1">
    <source>
        <dbReference type="EMBL" id="KAA6329686.1"/>
    </source>
</evidence>
<sequence>MTSQEEYADKVRKYKQMDEHARRHHENIINSFAPYTVEEKIYILCHLYDHLRKDIAAISGGKK</sequence>
<dbReference type="AlphaFoldDB" id="A0A5J4R6Q9"/>
<reference evidence="1" key="1">
    <citation type="submission" date="2019-03" db="EMBL/GenBank/DDBJ databases">
        <title>Single cell metagenomics reveals metabolic interactions within the superorganism composed of flagellate Streblomastix strix and complex community of Bacteroidetes bacteria on its surface.</title>
        <authorList>
            <person name="Treitli S.C."/>
            <person name="Kolisko M."/>
            <person name="Husnik F."/>
            <person name="Keeling P."/>
            <person name="Hampl V."/>
        </authorList>
    </citation>
    <scope>NUCLEOTIDE SEQUENCE</scope>
    <source>
        <strain evidence="1">STM</strain>
    </source>
</reference>
<comment type="caution">
    <text evidence="1">The sequence shown here is derived from an EMBL/GenBank/DDBJ whole genome shotgun (WGS) entry which is preliminary data.</text>
</comment>